<accession>A0A378IPX3</accession>
<organism evidence="3 5">
    <name type="scientific">Legionella cincinnatiensis</name>
    <dbReference type="NCBI Taxonomy" id="28085"/>
    <lineage>
        <taxon>Bacteria</taxon>
        <taxon>Pseudomonadati</taxon>
        <taxon>Pseudomonadota</taxon>
        <taxon>Gammaproteobacteria</taxon>
        <taxon>Legionellales</taxon>
        <taxon>Legionellaceae</taxon>
        <taxon>Legionella</taxon>
    </lineage>
</organism>
<dbReference type="Proteomes" id="UP000054854">
    <property type="component" value="Unassembled WGS sequence"/>
</dbReference>
<gene>
    <name evidence="2" type="ORF">Lcin_0186</name>
    <name evidence="3" type="ORF">NCTC12438_00656</name>
</gene>
<keyword evidence="4" id="KW-1185">Reference proteome</keyword>
<evidence type="ECO:0000313" key="2">
    <source>
        <dbReference type="EMBL" id="KTC93606.1"/>
    </source>
</evidence>
<feature type="chain" id="PRO_5016928415" evidence="1">
    <location>
        <begin position="24"/>
        <end position="127"/>
    </location>
</feature>
<dbReference type="EMBL" id="LNXX01000004">
    <property type="protein sequence ID" value="KTC93606.1"/>
    <property type="molecule type" value="Genomic_DNA"/>
</dbReference>
<dbReference type="AlphaFoldDB" id="A0A378IPX3"/>
<dbReference type="STRING" id="28085.Lcin_0186"/>
<dbReference type="EMBL" id="UGNX01000001">
    <property type="protein sequence ID" value="STX34064.1"/>
    <property type="molecule type" value="Genomic_DNA"/>
</dbReference>
<evidence type="ECO:0000256" key="1">
    <source>
        <dbReference type="SAM" id="SignalP"/>
    </source>
</evidence>
<proteinExistence type="predicted"/>
<evidence type="ECO:0000313" key="4">
    <source>
        <dbReference type="Proteomes" id="UP000054854"/>
    </source>
</evidence>
<protein>
    <submittedName>
        <fullName evidence="3">Uncharacterized protein</fullName>
    </submittedName>
</protein>
<dbReference type="RefSeq" id="WP_058463435.1">
    <property type="nucleotide sequence ID" value="NZ_CAAAHQ010000011.1"/>
</dbReference>
<reference evidence="2 4" key="1">
    <citation type="submission" date="2015-11" db="EMBL/GenBank/DDBJ databases">
        <title>Genomic analysis of 38 Legionella species identifies large and diverse effector repertoires.</title>
        <authorList>
            <person name="Burstein D."/>
            <person name="Amaro F."/>
            <person name="Zusman T."/>
            <person name="Lifshitz Z."/>
            <person name="Cohen O."/>
            <person name="Gilbert J.A."/>
            <person name="Pupko T."/>
            <person name="Shuman H.A."/>
            <person name="Segal G."/>
        </authorList>
    </citation>
    <scope>NUCLEOTIDE SEQUENCE [LARGE SCALE GENOMIC DNA]</scope>
    <source>
        <strain evidence="2 4">CDC#72-OH-14</strain>
    </source>
</reference>
<dbReference type="OrthoDB" id="5639090at2"/>
<name>A0A378IPX3_9GAMM</name>
<evidence type="ECO:0000313" key="5">
    <source>
        <dbReference type="Proteomes" id="UP000255316"/>
    </source>
</evidence>
<dbReference type="Proteomes" id="UP000255316">
    <property type="component" value="Unassembled WGS sequence"/>
</dbReference>
<sequence length="127" mass="14371">MFKMILRRSLICNLILFSMNAQSELSKEFLANQCHQLSHVIISTSEKQNRKQCIDKLYSASIQVNTAAVLIMSDEPNSAKGMLNNAVADLQYAELLSCNQYIQIVHSKFEAQNIKALVMTKDFLSLK</sequence>
<feature type="signal peptide" evidence="1">
    <location>
        <begin position="1"/>
        <end position="23"/>
    </location>
</feature>
<keyword evidence="1" id="KW-0732">Signal</keyword>
<evidence type="ECO:0000313" key="3">
    <source>
        <dbReference type="EMBL" id="STX34064.1"/>
    </source>
</evidence>
<reference evidence="3 5" key="2">
    <citation type="submission" date="2018-06" db="EMBL/GenBank/DDBJ databases">
        <authorList>
            <consortium name="Pathogen Informatics"/>
            <person name="Doyle S."/>
        </authorList>
    </citation>
    <scope>NUCLEOTIDE SEQUENCE [LARGE SCALE GENOMIC DNA]</scope>
    <source>
        <strain evidence="3 5">NCTC12438</strain>
    </source>
</reference>